<keyword evidence="1" id="KW-0812">Transmembrane</keyword>
<dbReference type="Proteomes" id="UP000228700">
    <property type="component" value="Unassembled WGS sequence"/>
</dbReference>
<proteinExistence type="predicted"/>
<keyword evidence="1" id="KW-1133">Transmembrane helix</keyword>
<protein>
    <recommendedName>
        <fullName evidence="2">DUF5671 domain-containing protein</fullName>
    </recommendedName>
</protein>
<evidence type="ECO:0000313" key="3">
    <source>
        <dbReference type="EMBL" id="PJE74285.1"/>
    </source>
</evidence>
<feature type="transmembrane region" description="Helical" evidence="1">
    <location>
        <begin position="12"/>
        <end position="32"/>
    </location>
</feature>
<feature type="transmembrane region" description="Helical" evidence="1">
    <location>
        <begin position="157"/>
        <end position="179"/>
    </location>
</feature>
<gene>
    <name evidence="3" type="ORF">COV01_02195</name>
</gene>
<feature type="transmembrane region" description="Helical" evidence="1">
    <location>
        <begin position="52"/>
        <end position="72"/>
    </location>
</feature>
<dbReference type="EMBL" id="PFEQ01000009">
    <property type="protein sequence ID" value="PJE74285.1"/>
    <property type="molecule type" value="Genomic_DNA"/>
</dbReference>
<organism evidence="3 4">
    <name type="scientific">Candidatus Taylorbacteria bacterium CG10_big_fil_rev_8_21_14_0_10_41_48</name>
    <dbReference type="NCBI Taxonomy" id="1975024"/>
    <lineage>
        <taxon>Bacteria</taxon>
        <taxon>Candidatus Tayloriibacteriota</taxon>
    </lineage>
</organism>
<evidence type="ECO:0000313" key="4">
    <source>
        <dbReference type="Proteomes" id="UP000228700"/>
    </source>
</evidence>
<comment type="caution">
    <text evidence="3">The sequence shown here is derived from an EMBL/GenBank/DDBJ whole genome shotgun (WGS) entry which is preliminary data.</text>
</comment>
<feature type="domain" description="DUF5671" evidence="2">
    <location>
        <begin position="10"/>
        <end position="142"/>
    </location>
</feature>
<sequence>MNTKTTARDFFLNLGVVVTLYVSIVSFLSLTFDIINKLFPDTLAYYGDTYSYGMRTAVAALIVIFPIFIWLSRLVRHDIETDSSRRDVTARRVLTWITLFVSGAVVATDMVVLLNTFLSGEITTRFVLKVIAVLIIAGAVLAYYMNEVRDVPKKISYKMVSIISSILVLILIVSSFFVFGSPMTVRKQRMDDQRISDLQSIQWQLINYWQQKGSLPVALADITDPISGFYIPVDPETGSAYTYEKNSTKAFKLCADFSFDNSSSVSEANSFPVYPKGVINEGWKHGIGTVCFDRTIDQDLYPVRPRI</sequence>
<dbReference type="AlphaFoldDB" id="A0A2M8LCF0"/>
<feature type="transmembrane region" description="Helical" evidence="1">
    <location>
        <begin position="126"/>
        <end position="145"/>
    </location>
</feature>
<reference evidence="4" key="1">
    <citation type="submission" date="2017-09" db="EMBL/GenBank/DDBJ databases">
        <title>Depth-based differentiation of microbial function through sediment-hosted aquifers and enrichment of novel symbionts in the deep terrestrial subsurface.</title>
        <authorList>
            <person name="Probst A.J."/>
            <person name="Ladd B."/>
            <person name="Jarett J.K."/>
            <person name="Geller-Mcgrath D.E."/>
            <person name="Sieber C.M.K."/>
            <person name="Emerson J.B."/>
            <person name="Anantharaman K."/>
            <person name="Thomas B.C."/>
            <person name="Malmstrom R."/>
            <person name="Stieglmeier M."/>
            <person name="Klingl A."/>
            <person name="Woyke T."/>
            <person name="Ryan C.M."/>
            <person name="Banfield J.F."/>
        </authorList>
    </citation>
    <scope>NUCLEOTIDE SEQUENCE [LARGE SCALE GENOMIC DNA]</scope>
</reference>
<name>A0A2M8LCF0_9BACT</name>
<keyword evidence="1" id="KW-0472">Membrane</keyword>
<accession>A0A2M8LCF0</accession>
<feature type="transmembrane region" description="Helical" evidence="1">
    <location>
        <begin position="93"/>
        <end position="114"/>
    </location>
</feature>
<dbReference type="Pfam" id="PF18920">
    <property type="entry name" value="DUF5671"/>
    <property type="match status" value="1"/>
</dbReference>
<evidence type="ECO:0000256" key="1">
    <source>
        <dbReference type="SAM" id="Phobius"/>
    </source>
</evidence>
<dbReference type="InterPro" id="IPR043728">
    <property type="entry name" value="DUF5671"/>
</dbReference>
<evidence type="ECO:0000259" key="2">
    <source>
        <dbReference type="Pfam" id="PF18920"/>
    </source>
</evidence>